<reference evidence="10" key="1">
    <citation type="journal article" date="2018" name="Antonie Van Leeuwenhoek">
        <title>Proteinivorax hydrogeniformans sp. nov., an anaerobic, haloalkaliphilic bacterium fermenting proteinaceous compounds with high hydrogen production.</title>
        <authorList>
            <person name="Boltyanskaya Y."/>
            <person name="Detkova E."/>
            <person name="Pimenov N."/>
            <person name="Kevbrin V."/>
        </authorList>
    </citation>
    <scope>NUCLEOTIDE SEQUENCE</scope>
    <source>
        <strain evidence="10">Z-710</strain>
    </source>
</reference>
<protein>
    <recommendedName>
        <fullName evidence="6 7">Large ribosomal subunit protein uL3</fullName>
    </recommendedName>
</protein>
<evidence type="ECO:0000313" key="10">
    <source>
        <dbReference type="EMBL" id="XCI28880.1"/>
    </source>
</evidence>
<dbReference type="InterPro" id="IPR000597">
    <property type="entry name" value="Ribosomal_uL3"/>
</dbReference>
<evidence type="ECO:0000256" key="5">
    <source>
        <dbReference type="ARBA" id="ARBA00023274"/>
    </source>
</evidence>
<dbReference type="Gene3D" id="2.40.30.10">
    <property type="entry name" value="Translation factors"/>
    <property type="match status" value="1"/>
</dbReference>
<evidence type="ECO:0000256" key="3">
    <source>
        <dbReference type="ARBA" id="ARBA00022884"/>
    </source>
</evidence>
<dbReference type="FunFam" id="3.30.160.810:FF:000001">
    <property type="entry name" value="50S ribosomal protein L3"/>
    <property type="match status" value="1"/>
</dbReference>
<gene>
    <name evidence="7 10" type="primary">rplC</name>
    <name evidence="10" type="ORF">PRVXH_000173</name>
</gene>
<evidence type="ECO:0000256" key="7">
    <source>
        <dbReference type="HAMAP-Rule" id="MF_01325"/>
    </source>
</evidence>
<proteinExistence type="inferred from homology"/>
<accession>A0AAU8HU12</accession>
<dbReference type="NCBIfam" id="TIGR03625">
    <property type="entry name" value="L3_bact"/>
    <property type="match status" value="1"/>
</dbReference>
<dbReference type="HAMAP" id="MF_01325_B">
    <property type="entry name" value="Ribosomal_uL3_B"/>
    <property type="match status" value="1"/>
</dbReference>
<comment type="function">
    <text evidence="7 9">One of the primary rRNA binding proteins, it binds directly near the 3'-end of the 23S rRNA, where it nucleates assembly of the 50S subunit.</text>
</comment>
<dbReference type="GO" id="GO:0022625">
    <property type="term" value="C:cytosolic large ribosomal subunit"/>
    <property type="evidence" value="ECO:0007669"/>
    <property type="project" value="TreeGrafter"/>
</dbReference>
<evidence type="ECO:0000256" key="2">
    <source>
        <dbReference type="ARBA" id="ARBA00022730"/>
    </source>
</evidence>
<comment type="similarity">
    <text evidence="1 7 8">Belongs to the universal ribosomal protein uL3 family.</text>
</comment>
<reference evidence="10" key="2">
    <citation type="submission" date="2024-06" db="EMBL/GenBank/DDBJ databases">
        <authorList>
            <person name="Petrova K.O."/>
            <person name="Toshchakov S.V."/>
            <person name="Boltjanskaja Y.V."/>
            <person name="Kevbrin V.V."/>
        </authorList>
    </citation>
    <scope>NUCLEOTIDE SEQUENCE</scope>
    <source>
        <strain evidence="10">Z-710</strain>
    </source>
</reference>
<name>A0AAU8HU12_9FIRM</name>
<dbReference type="SUPFAM" id="SSF50447">
    <property type="entry name" value="Translation proteins"/>
    <property type="match status" value="1"/>
</dbReference>
<keyword evidence="5 7" id="KW-0687">Ribonucleoprotein</keyword>
<dbReference type="AlphaFoldDB" id="A0AAU8HU12"/>
<keyword evidence="2 7" id="KW-0699">rRNA-binding</keyword>
<organism evidence="10">
    <name type="scientific">Proteinivorax hydrogeniformans</name>
    <dbReference type="NCBI Taxonomy" id="1826727"/>
    <lineage>
        <taxon>Bacteria</taxon>
        <taxon>Bacillati</taxon>
        <taxon>Bacillota</taxon>
        <taxon>Clostridia</taxon>
        <taxon>Eubacteriales</taxon>
        <taxon>Proteinivoracaceae</taxon>
        <taxon>Proteinivorax</taxon>
    </lineage>
</organism>
<keyword evidence="4 7" id="KW-0689">Ribosomal protein</keyword>
<dbReference type="RefSeq" id="WP_353893431.1">
    <property type="nucleotide sequence ID" value="NZ_CP159485.1"/>
</dbReference>
<evidence type="ECO:0000256" key="9">
    <source>
        <dbReference type="RuleBase" id="RU003906"/>
    </source>
</evidence>
<dbReference type="InterPro" id="IPR019926">
    <property type="entry name" value="Ribosomal_uL3_CS"/>
</dbReference>
<sequence>MKKAIIGKKLGMSQIFAEDGEVLPVTVIEAGPCTVVQKRNEEVDGYSAVQLGYGEVKEVRANKAMKGHFNKAGVKPMRHLAEFKLEDGESLEVGQEIKADFFEEGEAVDVTGTSKGKGFSGSIKRHNYSRGPMTHGSHYHRGPGSLGAVDPARVFKGTKLPGRMGGETVTVRNLDVVKVDAERNLLLVKGAVPGKNGSIVFLRDTNKTK</sequence>
<evidence type="ECO:0000256" key="8">
    <source>
        <dbReference type="RuleBase" id="RU003905"/>
    </source>
</evidence>
<evidence type="ECO:0000256" key="1">
    <source>
        <dbReference type="ARBA" id="ARBA00006540"/>
    </source>
</evidence>
<dbReference type="EMBL" id="CP159485">
    <property type="protein sequence ID" value="XCI28880.1"/>
    <property type="molecule type" value="Genomic_DNA"/>
</dbReference>
<dbReference type="GO" id="GO:0019843">
    <property type="term" value="F:rRNA binding"/>
    <property type="evidence" value="ECO:0007669"/>
    <property type="project" value="UniProtKB-UniRule"/>
</dbReference>
<evidence type="ECO:0000256" key="4">
    <source>
        <dbReference type="ARBA" id="ARBA00022980"/>
    </source>
</evidence>
<dbReference type="FunFam" id="2.40.30.10:FF:000004">
    <property type="entry name" value="50S ribosomal protein L3"/>
    <property type="match status" value="1"/>
</dbReference>
<dbReference type="InterPro" id="IPR019927">
    <property type="entry name" value="Ribosomal_uL3_bac/org-type"/>
</dbReference>
<dbReference type="Pfam" id="PF00297">
    <property type="entry name" value="Ribosomal_L3"/>
    <property type="match status" value="1"/>
</dbReference>
<dbReference type="PANTHER" id="PTHR11229">
    <property type="entry name" value="50S RIBOSOMAL PROTEIN L3"/>
    <property type="match status" value="1"/>
</dbReference>
<dbReference type="PANTHER" id="PTHR11229:SF16">
    <property type="entry name" value="LARGE RIBOSOMAL SUBUNIT PROTEIN UL3C"/>
    <property type="match status" value="1"/>
</dbReference>
<dbReference type="GO" id="GO:0003735">
    <property type="term" value="F:structural constituent of ribosome"/>
    <property type="evidence" value="ECO:0007669"/>
    <property type="project" value="UniProtKB-UniRule"/>
</dbReference>
<comment type="subunit">
    <text evidence="7 9">Part of the 50S ribosomal subunit. Forms a cluster with proteins L14 and L19.</text>
</comment>
<keyword evidence="3 7" id="KW-0694">RNA-binding</keyword>
<evidence type="ECO:0000256" key="6">
    <source>
        <dbReference type="ARBA" id="ARBA00035243"/>
    </source>
</evidence>
<dbReference type="InterPro" id="IPR009000">
    <property type="entry name" value="Transl_B-barrel_sf"/>
</dbReference>
<dbReference type="PROSITE" id="PS00474">
    <property type="entry name" value="RIBOSOMAL_L3"/>
    <property type="match status" value="1"/>
</dbReference>
<dbReference type="Gene3D" id="3.30.160.810">
    <property type="match status" value="1"/>
</dbReference>
<dbReference type="GO" id="GO:0006412">
    <property type="term" value="P:translation"/>
    <property type="evidence" value="ECO:0007669"/>
    <property type="project" value="UniProtKB-UniRule"/>
</dbReference>